<organism evidence="1 2">
    <name type="scientific">Colletotrichum truncatum</name>
    <name type="common">Anthracnose fungus</name>
    <name type="synonym">Colletotrichum capsici</name>
    <dbReference type="NCBI Taxonomy" id="5467"/>
    <lineage>
        <taxon>Eukaryota</taxon>
        <taxon>Fungi</taxon>
        <taxon>Dikarya</taxon>
        <taxon>Ascomycota</taxon>
        <taxon>Pezizomycotina</taxon>
        <taxon>Sordariomycetes</taxon>
        <taxon>Hypocreomycetidae</taxon>
        <taxon>Glomerellales</taxon>
        <taxon>Glomerellaceae</taxon>
        <taxon>Colletotrichum</taxon>
        <taxon>Colletotrichum truncatum species complex</taxon>
    </lineage>
</organism>
<evidence type="ECO:0000313" key="2">
    <source>
        <dbReference type="Proteomes" id="UP000805649"/>
    </source>
</evidence>
<name>A0ACC3Z212_COLTU</name>
<evidence type="ECO:0000313" key="1">
    <source>
        <dbReference type="EMBL" id="KAL0938117.1"/>
    </source>
</evidence>
<protein>
    <submittedName>
        <fullName evidence="1">Uncharacterized protein</fullName>
    </submittedName>
</protein>
<dbReference type="Proteomes" id="UP000805649">
    <property type="component" value="Unassembled WGS sequence"/>
</dbReference>
<sequence>MLLSNIITSTALLISLPGVSAYSTKKFECIPGRRVSAEEQAINFSNFVQTLYIEKNVSRAFNEHALESYIQHNPLMTSGRQTTIDFLSSAFPGWNITVKHQAFQDDIGWIHWKLEGYGTARYNAVVDVFRYEDGCIAEHWDAIQAAPGEDRVNPLELI</sequence>
<gene>
    <name evidence="1" type="ORF">CTRU02_207848</name>
</gene>
<keyword evidence="2" id="KW-1185">Reference proteome</keyword>
<reference evidence="1 2" key="1">
    <citation type="journal article" date="2020" name="Phytopathology">
        <title>Genome Sequence Resources of Colletotrichum truncatum, C. plurivorum, C. musicola, and C. sojae: Four Species Pathogenic to Soybean (Glycine max).</title>
        <authorList>
            <person name="Rogerio F."/>
            <person name="Boufleur T.R."/>
            <person name="Ciampi-Guillardi M."/>
            <person name="Sukno S.A."/>
            <person name="Thon M.R."/>
            <person name="Massola Junior N.S."/>
            <person name="Baroncelli R."/>
        </authorList>
    </citation>
    <scope>NUCLEOTIDE SEQUENCE [LARGE SCALE GENOMIC DNA]</scope>
    <source>
        <strain evidence="1 2">CMES1059</strain>
    </source>
</reference>
<dbReference type="EMBL" id="VUJX02000004">
    <property type="protein sequence ID" value="KAL0938117.1"/>
    <property type="molecule type" value="Genomic_DNA"/>
</dbReference>
<proteinExistence type="predicted"/>
<comment type="caution">
    <text evidence="1">The sequence shown here is derived from an EMBL/GenBank/DDBJ whole genome shotgun (WGS) entry which is preliminary data.</text>
</comment>
<accession>A0ACC3Z212</accession>